<reference evidence="1 2" key="1">
    <citation type="submission" date="2022-09" db="EMBL/GenBank/DDBJ databases">
        <title>complete genome sequences of Clostridium tetani str. KHSU-234311-028 isolated from soil.</title>
        <authorList>
            <person name="Sekizuka T."/>
            <person name="Shitada C."/>
            <person name="Takahashi M."/>
            <person name="Kuroda M."/>
        </authorList>
    </citation>
    <scope>NUCLEOTIDE SEQUENCE [LARGE SCALE GENOMIC DNA]</scope>
    <source>
        <strain evidence="1 2">KHSU-234311-028</strain>
        <plasmid evidence="1 2">pKHSU-234311-028-2</plasmid>
    </source>
</reference>
<evidence type="ECO:0000313" key="1">
    <source>
        <dbReference type="EMBL" id="BDR82581.1"/>
    </source>
</evidence>
<dbReference type="AlphaFoldDB" id="A0ABC8EHR0"/>
<evidence type="ECO:0000313" key="2">
    <source>
        <dbReference type="Proteomes" id="UP001321763"/>
    </source>
</evidence>
<dbReference type="RefSeq" id="WP_164968351.1">
    <property type="nucleotide sequence ID" value="NZ_AP026820.1"/>
</dbReference>
<geneLocation type="plasmid" evidence="1 2">
    <name>pKHSU-234311-028-2</name>
</geneLocation>
<accession>A0ABC8EHR0</accession>
<gene>
    <name evidence="1" type="ORF">K234311028_p20640</name>
</gene>
<protein>
    <submittedName>
        <fullName evidence="1">Uncharacterized protein</fullName>
    </submittedName>
</protein>
<dbReference type="Proteomes" id="UP001321763">
    <property type="component" value="Plasmid pKHSU-234311-028-2"/>
</dbReference>
<name>A0ABC8EHR0_CLOTA</name>
<keyword evidence="1" id="KW-0614">Plasmid</keyword>
<proteinExistence type="predicted"/>
<sequence length="57" mass="6747">MENIILENKNYKLIKVAKNKYNILDAENKLVLMLEGNFTMEQLQEQFNNCLKNCIII</sequence>
<organism evidence="1 2">
    <name type="scientific">Clostridium tetani</name>
    <dbReference type="NCBI Taxonomy" id="1513"/>
    <lineage>
        <taxon>Bacteria</taxon>
        <taxon>Bacillati</taxon>
        <taxon>Bacillota</taxon>
        <taxon>Clostridia</taxon>
        <taxon>Eubacteriales</taxon>
        <taxon>Clostridiaceae</taxon>
        <taxon>Clostridium</taxon>
    </lineage>
</organism>
<dbReference type="EMBL" id="AP026820">
    <property type="protein sequence ID" value="BDR82581.1"/>
    <property type="molecule type" value="Genomic_DNA"/>
</dbReference>